<dbReference type="Proteomes" id="UP000180254">
    <property type="component" value="Unassembled WGS sequence"/>
</dbReference>
<dbReference type="InterPro" id="IPR028976">
    <property type="entry name" value="CheC-like_sf"/>
</dbReference>
<dbReference type="CDD" id="cd17909">
    <property type="entry name" value="CheC_ClassI"/>
    <property type="match status" value="1"/>
</dbReference>
<dbReference type="RefSeq" id="WP_071061477.1">
    <property type="nucleotide sequence ID" value="NZ_MKIE01000002.1"/>
</dbReference>
<evidence type="ECO:0000256" key="2">
    <source>
        <dbReference type="ARBA" id="ARBA00022801"/>
    </source>
</evidence>
<organism evidence="4 5">
    <name type="scientific">Andreesenia angusta</name>
    <dbReference type="NCBI Taxonomy" id="39480"/>
    <lineage>
        <taxon>Bacteria</taxon>
        <taxon>Bacillati</taxon>
        <taxon>Bacillota</taxon>
        <taxon>Tissierellia</taxon>
        <taxon>Tissierellales</taxon>
        <taxon>Gottschalkiaceae</taxon>
        <taxon>Andreesenia</taxon>
    </lineage>
</organism>
<comment type="caution">
    <text evidence="4">The sequence shown here is derived from an EMBL/GenBank/DDBJ whole genome shotgun (WGS) entry which is preliminary data.</text>
</comment>
<dbReference type="EMBL" id="MKIE01000002">
    <property type="protein sequence ID" value="OHW62781.1"/>
    <property type="molecule type" value="Genomic_DNA"/>
</dbReference>
<evidence type="ECO:0000259" key="3">
    <source>
        <dbReference type="Pfam" id="PF04509"/>
    </source>
</evidence>
<keyword evidence="2 4" id="KW-0378">Hydrolase</keyword>
<evidence type="ECO:0000313" key="4">
    <source>
        <dbReference type="EMBL" id="OHW62781.1"/>
    </source>
</evidence>
<dbReference type="Pfam" id="PF04509">
    <property type="entry name" value="CheC"/>
    <property type="match status" value="2"/>
</dbReference>
<dbReference type="Gene3D" id="3.40.1550.10">
    <property type="entry name" value="CheC-like"/>
    <property type="match status" value="1"/>
</dbReference>
<dbReference type="PANTHER" id="PTHR43693">
    <property type="entry name" value="PROTEIN PHOSPHATASE CHEZ"/>
    <property type="match status" value="1"/>
</dbReference>
<dbReference type="GO" id="GO:0006935">
    <property type="term" value="P:chemotaxis"/>
    <property type="evidence" value="ECO:0007669"/>
    <property type="project" value="UniProtKB-KW"/>
</dbReference>
<keyword evidence="5" id="KW-1185">Reference proteome</keyword>
<dbReference type="OrthoDB" id="9812187at2"/>
<proteinExistence type="predicted"/>
<name>A0A1S1V847_9FIRM</name>
<dbReference type="STRING" id="39480.EUAN_05650"/>
<protein>
    <submittedName>
        <fullName evidence="4">CheY-P phosphatase CheC</fullName>
        <ecNumber evidence="4">3.-.-.-</ecNumber>
    </submittedName>
</protein>
<dbReference type="GO" id="GO:0016787">
    <property type="term" value="F:hydrolase activity"/>
    <property type="evidence" value="ECO:0007669"/>
    <property type="project" value="UniProtKB-KW"/>
</dbReference>
<dbReference type="EC" id="3.-.-.-" evidence="4"/>
<accession>A0A1S1V847</accession>
<feature type="domain" description="CheC-like protein" evidence="3">
    <location>
        <begin position="12"/>
        <end position="45"/>
    </location>
</feature>
<sequence>MVIDKLNDVLIDVLQEVGNIGSGNAATALSTMINKKVDMNVPQIKVLEFKDVLDVLGDAEEPVVGIYFGLEGDLEGNIMFVLDMDSSKNLVNMLFGRMDGGELELNEMDMSALSEVGNILSASYANSLSMMTGLALKVTVPSICVDMAGAVISVPAIQFGITGDHAIFIETQFLQDENEIKGDIFLIPEVDSFEKLLRTLGVDM</sequence>
<reference evidence="4 5" key="1">
    <citation type="submission" date="2016-09" db="EMBL/GenBank/DDBJ databases">
        <title>Genome sequence of Eubacterium angustum.</title>
        <authorList>
            <person name="Poehlein A."/>
            <person name="Daniel R."/>
        </authorList>
    </citation>
    <scope>NUCLEOTIDE SEQUENCE [LARGE SCALE GENOMIC DNA]</scope>
    <source>
        <strain evidence="4 5">DSM 1989</strain>
    </source>
</reference>
<feature type="domain" description="CheC-like protein" evidence="3">
    <location>
        <begin position="108"/>
        <end position="143"/>
    </location>
</feature>
<dbReference type="InterPro" id="IPR050992">
    <property type="entry name" value="CheZ_family_phosphatases"/>
</dbReference>
<gene>
    <name evidence="4" type="primary">cheC</name>
    <name evidence="4" type="ORF">EUAN_05650</name>
</gene>
<dbReference type="InterPro" id="IPR007597">
    <property type="entry name" value="CheC"/>
</dbReference>
<evidence type="ECO:0000256" key="1">
    <source>
        <dbReference type="ARBA" id="ARBA00022500"/>
    </source>
</evidence>
<dbReference type="AlphaFoldDB" id="A0A1S1V847"/>
<dbReference type="PANTHER" id="PTHR43693:SF1">
    <property type="entry name" value="PROTEIN PHOSPHATASE CHEZ"/>
    <property type="match status" value="1"/>
</dbReference>
<dbReference type="SUPFAM" id="SSF103039">
    <property type="entry name" value="CheC-like"/>
    <property type="match status" value="1"/>
</dbReference>
<keyword evidence="1" id="KW-0145">Chemotaxis</keyword>
<evidence type="ECO:0000313" key="5">
    <source>
        <dbReference type="Proteomes" id="UP000180254"/>
    </source>
</evidence>